<dbReference type="EMBL" id="CP150096">
    <property type="protein sequence ID" value="WZN48257.1"/>
    <property type="molecule type" value="Genomic_DNA"/>
</dbReference>
<dbReference type="RefSeq" id="WP_341842852.1">
    <property type="nucleotide sequence ID" value="NZ_CP149792.1"/>
</dbReference>
<name>A0ABZ2Z7W0_9BACT</name>
<reference evidence="2 3" key="1">
    <citation type="submission" date="2024-03" db="EMBL/GenBank/DDBJ databases">
        <title>Chitinophaga caseinilytica sp. nov., a casein hydrolysing bacterium isolated from forest soil.</title>
        <authorList>
            <person name="Lee D.S."/>
            <person name="Han D.M."/>
            <person name="Baek J.H."/>
            <person name="Choi D.G."/>
            <person name="Jeon J.H."/>
            <person name="Jeon C.O."/>
        </authorList>
    </citation>
    <scope>NUCLEOTIDE SEQUENCE [LARGE SCALE GENOMIC DNA]</scope>
    <source>
        <strain evidence="2 3">KACC 19118</strain>
    </source>
</reference>
<evidence type="ECO:0000313" key="3">
    <source>
        <dbReference type="Proteomes" id="UP001449657"/>
    </source>
</evidence>
<proteinExistence type="predicted"/>
<accession>A0ABZ2Z7W0</accession>
<keyword evidence="1" id="KW-0732">Signal</keyword>
<feature type="signal peptide" evidence="1">
    <location>
        <begin position="1"/>
        <end position="20"/>
    </location>
</feature>
<dbReference type="InterPro" id="IPR013783">
    <property type="entry name" value="Ig-like_fold"/>
</dbReference>
<organism evidence="2 3">
    <name type="scientific">Chitinophaga caseinilytica</name>
    <dbReference type="NCBI Taxonomy" id="2267521"/>
    <lineage>
        <taxon>Bacteria</taxon>
        <taxon>Pseudomonadati</taxon>
        <taxon>Bacteroidota</taxon>
        <taxon>Chitinophagia</taxon>
        <taxon>Chitinophagales</taxon>
        <taxon>Chitinophagaceae</taxon>
        <taxon>Chitinophaga</taxon>
    </lineage>
</organism>
<keyword evidence="3" id="KW-1185">Reference proteome</keyword>
<sequence>MNKSLLYLIGILLSACPLRAQINFNYIPAVNGQTLDGLAMVQVVNNGGATLNGALNIRVKDGAGRVVVNIDVPKVSVLPGGNVLHKGVLGNAAVRFGSSPAASLMGQSGRFPEGEYEYCFRFIQANAKPGYDPLIFENCFDHTIQPVSPLLLTDPFNGDQICNTRPSFSWQPPVPIGPDTRYRIVVAAVEDKQDGITALANNRPVINLSELRSQLLPYPPQAPDLEKGKQYAWQVWAYQGKTIVTKSEIWQFTIQCDTVKNQKDSYREAKPALDGSFYLAKEVLYFSFNNPYRAGRLEYSIYDLSDPLTEIKKLPRVNMKQGINLVDLKLSGNKSFLHGHQYILKIRNAGNAELVLKFSYAE</sequence>
<feature type="chain" id="PRO_5046606822" description="DUF928 domain-containing protein" evidence="1">
    <location>
        <begin position="21"/>
        <end position="362"/>
    </location>
</feature>
<dbReference type="PROSITE" id="PS51257">
    <property type="entry name" value="PROKAR_LIPOPROTEIN"/>
    <property type="match status" value="1"/>
</dbReference>
<dbReference type="Gene3D" id="2.60.40.10">
    <property type="entry name" value="Immunoglobulins"/>
    <property type="match status" value="1"/>
</dbReference>
<gene>
    <name evidence="2" type="ORF">WJU22_08725</name>
</gene>
<evidence type="ECO:0000313" key="2">
    <source>
        <dbReference type="EMBL" id="WZN48257.1"/>
    </source>
</evidence>
<evidence type="ECO:0000256" key="1">
    <source>
        <dbReference type="SAM" id="SignalP"/>
    </source>
</evidence>
<evidence type="ECO:0008006" key="4">
    <source>
        <dbReference type="Google" id="ProtNLM"/>
    </source>
</evidence>
<dbReference type="Proteomes" id="UP001449657">
    <property type="component" value="Chromosome"/>
</dbReference>
<protein>
    <recommendedName>
        <fullName evidence="4">DUF928 domain-containing protein</fullName>
    </recommendedName>
</protein>